<feature type="non-terminal residue" evidence="1">
    <location>
        <position position="1"/>
    </location>
</feature>
<evidence type="ECO:0000313" key="2">
    <source>
        <dbReference type="Proteomes" id="UP000789920"/>
    </source>
</evidence>
<organism evidence="1 2">
    <name type="scientific">Racocetra persica</name>
    <dbReference type="NCBI Taxonomy" id="160502"/>
    <lineage>
        <taxon>Eukaryota</taxon>
        <taxon>Fungi</taxon>
        <taxon>Fungi incertae sedis</taxon>
        <taxon>Mucoromycota</taxon>
        <taxon>Glomeromycotina</taxon>
        <taxon>Glomeromycetes</taxon>
        <taxon>Diversisporales</taxon>
        <taxon>Gigasporaceae</taxon>
        <taxon>Racocetra</taxon>
    </lineage>
</organism>
<feature type="non-terminal residue" evidence="1">
    <location>
        <position position="104"/>
    </location>
</feature>
<proteinExistence type="predicted"/>
<comment type="caution">
    <text evidence="1">The sequence shown here is derived from an EMBL/GenBank/DDBJ whole genome shotgun (WGS) entry which is preliminary data.</text>
</comment>
<accession>A0ACA9RVW8</accession>
<dbReference type="Proteomes" id="UP000789920">
    <property type="component" value="Unassembled WGS sequence"/>
</dbReference>
<gene>
    <name evidence="1" type="ORF">RPERSI_LOCUS23897</name>
</gene>
<protein>
    <submittedName>
        <fullName evidence="1">17270_t:CDS:1</fullName>
    </submittedName>
</protein>
<evidence type="ECO:0000313" key="1">
    <source>
        <dbReference type="EMBL" id="CAG8814006.1"/>
    </source>
</evidence>
<keyword evidence="2" id="KW-1185">Reference proteome</keyword>
<name>A0ACA9RVW8_9GLOM</name>
<reference evidence="1" key="1">
    <citation type="submission" date="2021-06" db="EMBL/GenBank/DDBJ databases">
        <authorList>
            <person name="Kallberg Y."/>
            <person name="Tangrot J."/>
            <person name="Rosling A."/>
        </authorList>
    </citation>
    <scope>NUCLEOTIDE SEQUENCE</scope>
    <source>
        <strain evidence="1">MA461A</strain>
    </source>
</reference>
<dbReference type="EMBL" id="CAJVQC010075640">
    <property type="protein sequence ID" value="CAG8814006.1"/>
    <property type="molecule type" value="Genomic_DNA"/>
</dbReference>
<sequence length="104" mass="12345">NNLKAPSEYIKNLKKIRTRKGINDIFSSNKDPKDLQGMFSQLIDFNEVSTVSLDPLPNHLQNIEDCHNYLRIWNQHYDRLLQTKTRNETKSNSLMDRWKGRDIK</sequence>